<proteinExistence type="predicted"/>
<evidence type="ECO:0000313" key="3">
    <source>
        <dbReference type="Proteomes" id="UP001500837"/>
    </source>
</evidence>
<organism evidence="2 3">
    <name type="scientific">Halarchaeum salinum</name>
    <dbReference type="NCBI Taxonomy" id="489912"/>
    <lineage>
        <taxon>Archaea</taxon>
        <taxon>Methanobacteriati</taxon>
        <taxon>Methanobacteriota</taxon>
        <taxon>Stenosarchaea group</taxon>
        <taxon>Halobacteria</taxon>
        <taxon>Halobacteriales</taxon>
        <taxon>Halobacteriaceae</taxon>
    </lineage>
</organism>
<protein>
    <recommendedName>
        <fullName evidence="1">DUF488 domain-containing protein</fullName>
    </recommendedName>
</protein>
<dbReference type="Proteomes" id="UP001500837">
    <property type="component" value="Unassembled WGS sequence"/>
</dbReference>
<sequence>MTSTVYTTYFGGLSDLEADADVLAVVRHPRDFVWNVTERNVPALAPSENLLTAYKRVETAAENDDQPLPAEIAWNSVDFERRYRRRLRQHVGAQRAMSKLRERLRDGYDIALVCWEKNPQWCHRRILADVLVDPLDSVETVHRPDPVVPEHDAALTRFGGGRA</sequence>
<accession>A0AAV3S4B1</accession>
<dbReference type="EMBL" id="BAAABL010000026">
    <property type="protein sequence ID" value="GAA0293903.1"/>
    <property type="molecule type" value="Genomic_DNA"/>
</dbReference>
<dbReference type="Pfam" id="PF22751">
    <property type="entry name" value="DUF488-N3a"/>
    <property type="match status" value="1"/>
</dbReference>
<dbReference type="RefSeq" id="WP_211313606.1">
    <property type="nucleotide sequence ID" value="NZ_BAAABL010000026.1"/>
</dbReference>
<evidence type="ECO:0000313" key="2">
    <source>
        <dbReference type="EMBL" id="GAA0293903.1"/>
    </source>
</evidence>
<comment type="caution">
    <text evidence="2">The sequence shown here is derived from an EMBL/GenBank/DDBJ whole genome shotgun (WGS) entry which is preliminary data.</text>
</comment>
<feature type="domain" description="DUF488" evidence="1">
    <location>
        <begin position="19"/>
        <end position="131"/>
    </location>
</feature>
<name>A0AAV3S4B1_9EURY</name>
<keyword evidence="3" id="KW-1185">Reference proteome</keyword>
<evidence type="ECO:0000259" key="1">
    <source>
        <dbReference type="Pfam" id="PF22751"/>
    </source>
</evidence>
<reference evidence="2 3" key="1">
    <citation type="journal article" date="2019" name="Int. J. Syst. Evol. Microbiol.">
        <title>The Global Catalogue of Microorganisms (GCM) 10K type strain sequencing project: providing services to taxonomists for standard genome sequencing and annotation.</title>
        <authorList>
            <consortium name="The Broad Institute Genomics Platform"/>
            <consortium name="The Broad Institute Genome Sequencing Center for Infectious Disease"/>
            <person name="Wu L."/>
            <person name="Ma J."/>
        </authorList>
    </citation>
    <scope>NUCLEOTIDE SEQUENCE [LARGE SCALE GENOMIC DNA]</scope>
    <source>
        <strain evidence="2 3">JCM 16330</strain>
    </source>
</reference>
<dbReference type="InterPro" id="IPR054495">
    <property type="entry name" value="DUF488-N3a"/>
</dbReference>
<dbReference type="AlphaFoldDB" id="A0AAV3S4B1"/>
<gene>
    <name evidence="2" type="ORF">GCM10009066_05540</name>
</gene>